<dbReference type="eggNOG" id="COG0229">
    <property type="taxonomic scope" value="Bacteria"/>
</dbReference>
<dbReference type="Proteomes" id="UP000002745">
    <property type="component" value="Chromosome"/>
</dbReference>
<keyword evidence="5" id="KW-0862">Zinc</keyword>
<evidence type="ECO:0000313" key="11">
    <source>
        <dbReference type="Proteomes" id="UP000002745"/>
    </source>
</evidence>
<dbReference type="STRING" id="582402.Hbal_1215"/>
<accession>C6XI81</accession>
<comment type="similarity">
    <text evidence="2">Belongs to the MsrB Met sulfoxide reductase family.</text>
</comment>
<dbReference type="GO" id="GO:0030091">
    <property type="term" value="P:protein repair"/>
    <property type="evidence" value="ECO:0007669"/>
    <property type="project" value="InterPro"/>
</dbReference>
<dbReference type="PANTHER" id="PTHR10173:SF52">
    <property type="entry name" value="METHIONINE-R-SULFOXIDE REDUCTASE B1"/>
    <property type="match status" value="1"/>
</dbReference>
<dbReference type="InterPro" id="IPR028427">
    <property type="entry name" value="Met_Sox_Rdtase_MsrB"/>
</dbReference>
<dbReference type="PANTHER" id="PTHR10173">
    <property type="entry name" value="METHIONINE SULFOXIDE REDUCTASE"/>
    <property type="match status" value="1"/>
</dbReference>
<dbReference type="Gene3D" id="2.170.150.20">
    <property type="entry name" value="Peptide methionine sulfoxide reductase"/>
    <property type="match status" value="1"/>
</dbReference>
<dbReference type="PROSITE" id="PS51790">
    <property type="entry name" value="MSRB"/>
    <property type="match status" value="1"/>
</dbReference>
<dbReference type="Pfam" id="PF01641">
    <property type="entry name" value="SelR"/>
    <property type="match status" value="1"/>
</dbReference>
<evidence type="ECO:0000256" key="6">
    <source>
        <dbReference type="ARBA" id="ARBA00023002"/>
    </source>
</evidence>
<organism evidence="10 11">
    <name type="scientific">Hirschia baltica (strain ATCC 49814 / DSM 5838 / IFAM 1418)</name>
    <dbReference type="NCBI Taxonomy" id="582402"/>
    <lineage>
        <taxon>Bacteria</taxon>
        <taxon>Pseudomonadati</taxon>
        <taxon>Pseudomonadota</taxon>
        <taxon>Alphaproteobacteria</taxon>
        <taxon>Hyphomonadales</taxon>
        <taxon>Hyphomonadaceae</taxon>
        <taxon>Hirschia</taxon>
    </lineage>
</organism>
<evidence type="ECO:0000256" key="1">
    <source>
        <dbReference type="ARBA" id="ARBA00001947"/>
    </source>
</evidence>
<dbReference type="RefSeq" id="WP_015827057.1">
    <property type="nucleotide sequence ID" value="NC_012982.1"/>
</dbReference>
<dbReference type="OrthoDB" id="9785497at2"/>
<dbReference type="EC" id="1.8.4.12" evidence="3"/>
<reference evidence="11" key="1">
    <citation type="journal article" date="2011" name="J. Bacteriol.">
        <title>Genome sequences of eight morphologically diverse alphaproteobacteria.</title>
        <authorList>
            <consortium name="US DOE Joint Genome Institute"/>
            <person name="Brown P.J."/>
            <person name="Kysela D.T."/>
            <person name="Buechlein A."/>
            <person name="Hemmerich C."/>
            <person name="Brun Y.V."/>
        </authorList>
    </citation>
    <scope>NUCLEOTIDE SEQUENCE [LARGE SCALE GENOMIC DNA]</scope>
    <source>
        <strain evidence="11">ATCC 49814 / DSM 5838 / IFAM 1418</strain>
    </source>
</reference>
<comment type="catalytic activity">
    <reaction evidence="7">
        <text>L-methionyl-[protein] + [thioredoxin]-disulfide + H2O = L-methionyl-(R)-S-oxide-[protein] + [thioredoxin]-dithiol</text>
        <dbReference type="Rhea" id="RHEA:24164"/>
        <dbReference type="Rhea" id="RHEA-COMP:10698"/>
        <dbReference type="Rhea" id="RHEA-COMP:10700"/>
        <dbReference type="Rhea" id="RHEA-COMP:12313"/>
        <dbReference type="Rhea" id="RHEA-COMP:12314"/>
        <dbReference type="ChEBI" id="CHEBI:15377"/>
        <dbReference type="ChEBI" id="CHEBI:16044"/>
        <dbReference type="ChEBI" id="CHEBI:29950"/>
        <dbReference type="ChEBI" id="CHEBI:45764"/>
        <dbReference type="ChEBI" id="CHEBI:50058"/>
        <dbReference type="EC" id="1.8.4.12"/>
    </reaction>
</comment>
<evidence type="ECO:0000256" key="7">
    <source>
        <dbReference type="ARBA" id="ARBA00048488"/>
    </source>
</evidence>
<dbReference type="SUPFAM" id="SSF51316">
    <property type="entry name" value="Mss4-like"/>
    <property type="match status" value="1"/>
</dbReference>
<dbReference type="NCBIfam" id="TIGR00357">
    <property type="entry name" value="peptide-methionine (R)-S-oxide reductase MsrB"/>
    <property type="match status" value="1"/>
</dbReference>
<protein>
    <recommendedName>
        <fullName evidence="3">peptide-methionine (R)-S-oxide reductase</fullName>
        <ecNumber evidence="3">1.8.4.12</ecNumber>
    </recommendedName>
</protein>
<evidence type="ECO:0000313" key="10">
    <source>
        <dbReference type="EMBL" id="ACT58907.1"/>
    </source>
</evidence>
<evidence type="ECO:0000256" key="4">
    <source>
        <dbReference type="ARBA" id="ARBA00022723"/>
    </source>
</evidence>
<evidence type="ECO:0000256" key="8">
    <source>
        <dbReference type="SAM" id="MobiDB-lite"/>
    </source>
</evidence>
<dbReference type="FunFam" id="2.170.150.20:FF:000001">
    <property type="entry name" value="Peptide methionine sulfoxide reductase MsrB"/>
    <property type="match status" value="1"/>
</dbReference>
<dbReference type="HOGENOM" id="CLU_031040_8_5_5"/>
<dbReference type="GO" id="GO:0005737">
    <property type="term" value="C:cytoplasm"/>
    <property type="evidence" value="ECO:0007669"/>
    <property type="project" value="TreeGrafter"/>
</dbReference>
<dbReference type="AlphaFoldDB" id="C6XI81"/>
<feature type="region of interest" description="Disordered" evidence="8">
    <location>
        <begin position="1"/>
        <end position="20"/>
    </location>
</feature>
<dbReference type="GO" id="GO:0046872">
    <property type="term" value="F:metal ion binding"/>
    <property type="evidence" value="ECO:0007669"/>
    <property type="project" value="UniProtKB-KW"/>
</dbReference>
<dbReference type="EMBL" id="CP001678">
    <property type="protein sequence ID" value="ACT58907.1"/>
    <property type="molecule type" value="Genomic_DNA"/>
</dbReference>
<dbReference type="InterPro" id="IPR002579">
    <property type="entry name" value="Met_Sox_Rdtase_MsrB_dom"/>
</dbReference>
<dbReference type="KEGG" id="hba:Hbal_1215"/>
<evidence type="ECO:0000256" key="5">
    <source>
        <dbReference type="ARBA" id="ARBA00022833"/>
    </source>
</evidence>
<evidence type="ECO:0000259" key="9">
    <source>
        <dbReference type="PROSITE" id="PS51790"/>
    </source>
</evidence>
<evidence type="ECO:0000256" key="3">
    <source>
        <dbReference type="ARBA" id="ARBA00012499"/>
    </source>
</evidence>
<dbReference type="InterPro" id="IPR011057">
    <property type="entry name" value="Mss4-like_sf"/>
</dbReference>
<name>C6XI81_HIRBI</name>
<evidence type="ECO:0000256" key="2">
    <source>
        <dbReference type="ARBA" id="ARBA00007174"/>
    </source>
</evidence>
<keyword evidence="11" id="KW-1185">Reference proteome</keyword>
<feature type="domain" description="MsrB" evidence="9">
    <location>
        <begin position="11"/>
        <end position="133"/>
    </location>
</feature>
<proteinExistence type="inferred from homology"/>
<keyword evidence="6 10" id="KW-0560">Oxidoreductase</keyword>
<feature type="compositionally biased region" description="Basic and acidic residues" evidence="8">
    <location>
        <begin position="9"/>
        <end position="20"/>
    </location>
</feature>
<sequence>MSNDNQTGKTDEQLRKELTPEQYKIAREDGTERAFTSPLNNEKRDGEYLCVVCETALWSSAHKYDSGSGWPSFYQPAFEEAVSTKQDFKLASPRIEVRCANCDAHMGHVFNDGPAPTGLRYCINGSVLKFIPEE</sequence>
<comment type="cofactor">
    <cofactor evidence="1">
        <name>Zn(2+)</name>
        <dbReference type="ChEBI" id="CHEBI:29105"/>
    </cofactor>
</comment>
<gene>
    <name evidence="10" type="ordered locus">Hbal_1215</name>
</gene>
<keyword evidence="4" id="KW-0479">Metal-binding</keyword>
<dbReference type="GO" id="GO:0006979">
    <property type="term" value="P:response to oxidative stress"/>
    <property type="evidence" value="ECO:0007669"/>
    <property type="project" value="InterPro"/>
</dbReference>
<dbReference type="GO" id="GO:0033743">
    <property type="term" value="F:peptide-methionine (R)-S-oxide reductase activity"/>
    <property type="evidence" value="ECO:0007669"/>
    <property type="project" value="UniProtKB-EC"/>
</dbReference>